<dbReference type="Proteomes" id="UP001066276">
    <property type="component" value="Chromosome 3_1"/>
</dbReference>
<reference evidence="2" key="1">
    <citation type="journal article" date="2022" name="bioRxiv">
        <title>Sequencing and chromosome-scale assembly of the giantPleurodeles waltlgenome.</title>
        <authorList>
            <person name="Brown T."/>
            <person name="Elewa A."/>
            <person name="Iarovenko S."/>
            <person name="Subramanian E."/>
            <person name="Araus A.J."/>
            <person name="Petzold A."/>
            <person name="Susuki M."/>
            <person name="Suzuki K.-i.T."/>
            <person name="Hayashi T."/>
            <person name="Toyoda A."/>
            <person name="Oliveira C."/>
            <person name="Osipova E."/>
            <person name="Leigh N.D."/>
            <person name="Simon A."/>
            <person name="Yun M.H."/>
        </authorList>
    </citation>
    <scope>NUCLEOTIDE SEQUENCE</scope>
    <source>
        <strain evidence="2">20211129_DDA</strain>
        <tissue evidence="2">Liver</tissue>
    </source>
</reference>
<feature type="compositionally biased region" description="Basic and acidic residues" evidence="1">
    <location>
        <begin position="76"/>
        <end position="91"/>
    </location>
</feature>
<feature type="region of interest" description="Disordered" evidence="1">
    <location>
        <begin position="1"/>
        <end position="91"/>
    </location>
</feature>
<sequence>MGEEAVRLPGGGKGTSGRKPSATRARTPGMAEVTERDHRRERTREISNIGRDSLTPPSGASGDRRGWGDAASRNLVDSKRPLGETGSEHPS</sequence>
<accession>A0AAV7UJN9</accession>
<evidence type="ECO:0000313" key="2">
    <source>
        <dbReference type="EMBL" id="KAJ1188926.1"/>
    </source>
</evidence>
<keyword evidence="3" id="KW-1185">Reference proteome</keyword>
<proteinExistence type="predicted"/>
<evidence type="ECO:0000313" key="3">
    <source>
        <dbReference type="Proteomes" id="UP001066276"/>
    </source>
</evidence>
<comment type="caution">
    <text evidence="2">The sequence shown here is derived from an EMBL/GenBank/DDBJ whole genome shotgun (WGS) entry which is preliminary data.</text>
</comment>
<feature type="compositionally biased region" description="Basic and acidic residues" evidence="1">
    <location>
        <begin position="33"/>
        <end position="45"/>
    </location>
</feature>
<name>A0AAV7UJN9_PLEWA</name>
<dbReference type="EMBL" id="JANPWB010000005">
    <property type="protein sequence ID" value="KAJ1188926.1"/>
    <property type="molecule type" value="Genomic_DNA"/>
</dbReference>
<organism evidence="2 3">
    <name type="scientific">Pleurodeles waltl</name>
    <name type="common">Iberian ribbed newt</name>
    <dbReference type="NCBI Taxonomy" id="8319"/>
    <lineage>
        <taxon>Eukaryota</taxon>
        <taxon>Metazoa</taxon>
        <taxon>Chordata</taxon>
        <taxon>Craniata</taxon>
        <taxon>Vertebrata</taxon>
        <taxon>Euteleostomi</taxon>
        <taxon>Amphibia</taxon>
        <taxon>Batrachia</taxon>
        <taxon>Caudata</taxon>
        <taxon>Salamandroidea</taxon>
        <taxon>Salamandridae</taxon>
        <taxon>Pleurodelinae</taxon>
        <taxon>Pleurodeles</taxon>
    </lineage>
</organism>
<gene>
    <name evidence="2" type="ORF">NDU88_005682</name>
</gene>
<dbReference type="AlphaFoldDB" id="A0AAV7UJN9"/>
<protein>
    <submittedName>
        <fullName evidence="2">Uncharacterized protein</fullName>
    </submittedName>
</protein>
<evidence type="ECO:0000256" key="1">
    <source>
        <dbReference type="SAM" id="MobiDB-lite"/>
    </source>
</evidence>